<proteinExistence type="inferred from homology"/>
<accession>A0A5S5DPW3</accession>
<reference evidence="7 8" key="1">
    <citation type="submission" date="2019-07" db="EMBL/GenBank/DDBJ databases">
        <title>Genomic Encyclopedia of Type Strains, Phase IV (KMG-IV): sequencing the most valuable type-strain genomes for metagenomic binning, comparative biology and taxonomic classification.</title>
        <authorList>
            <person name="Goeker M."/>
        </authorList>
    </citation>
    <scope>NUCLEOTIDE SEQUENCE [LARGE SCALE GENOMIC DNA]</scope>
    <source>
        <strain evidence="7 8">DSM 18961</strain>
    </source>
</reference>
<dbReference type="SUPFAM" id="SSF46785">
    <property type="entry name" value="Winged helix' DNA-binding domain"/>
    <property type="match status" value="1"/>
</dbReference>
<comment type="similarity">
    <text evidence="1">In the C-terminal section; belongs to the class-I pyridoxal-phosphate-dependent aminotransferase family.</text>
</comment>
<evidence type="ECO:0000256" key="4">
    <source>
        <dbReference type="ARBA" id="ARBA00023125"/>
    </source>
</evidence>
<dbReference type="GO" id="GO:0003677">
    <property type="term" value="F:DNA binding"/>
    <property type="evidence" value="ECO:0007669"/>
    <property type="project" value="UniProtKB-KW"/>
</dbReference>
<keyword evidence="8" id="KW-1185">Reference proteome</keyword>
<dbReference type="Gene3D" id="3.40.640.10">
    <property type="entry name" value="Type I PLP-dependent aspartate aminotransferase-like (Major domain)"/>
    <property type="match status" value="1"/>
</dbReference>
<dbReference type="AlphaFoldDB" id="A0A5S5DPW3"/>
<feature type="domain" description="HTH gntR-type" evidence="6">
    <location>
        <begin position="25"/>
        <end position="93"/>
    </location>
</feature>
<dbReference type="GO" id="GO:0030170">
    <property type="term" value="F:pyridoxal phosphate binding"/>
    <property type="evidence" value="ECO:0007669"/>
    <property type="project" value="InterPro"/>
</dbReference>
<dbReference type="Pfam" id="PF00392">
    <property type="entry name" value="GntR"/>
    <property type="match status" value="1"/>
</dbReference>
<evidence type="ECO:0000256" key="5">
    <source>
        <dbReference type="ARBA" id="ARBA00023163"/>
    </source>
</evidence>
<dbReference type="InterPro" id="IPR015421">
    <property type="entry name" value="PyrdxlP-dep_Trfase_major"/>
</dbReference>
<dbReference type="PANTHER" id="PTHR46577">
    <property type="entry name" value="HTH-TYPE TRANSCRIPTIONAL REGULATORY PROTEIN GABR"/>
    <property type="match status" value="1"/>
</dbReference>
<dbReference type="RefSeq" id="WP_148870769.1">
    <property type="nucleotide sequence ID" value="NZ_VNIA01000004.1"/>
</dbReference>
<keyword evidence="4" id="KW-0238">DNA-binding</keyword>
<evidence type="ECO:0000256" key="1">
    <source>
        <dbReference type="ARBA" id="ARBA00005384"/>
    </source>
</evidence>
<dbReference type="Gene3D" id="1.10.10.10">
    <property type="entry name" value="Winged helix-like DNA-binding domain superfamily/Winged helix DNA-binding domain"/>
    <property type="match status" value="1"/>
</dbReference>
<name>A0A5S5DPW3_9FLAO</name>
<dbReference type="CDD" id="cd00609">
    <property type="entry name" value="AAT_like"/>
    <property type="match status" value="1"/>
</dbReference>
<dbReference type="CDD" id="cd07377">
    <property type="entry name" value="WHTH_GntR"/>
    <property type="match status" value="1"/>
</dbReference>
<dbReference type="OrthoDB" id="594134at2"/>
<organism evidence="7 8">
    <name type="scientific">Tenacibaculum adriaticum</name>
    <dbReference type="NCBI Taxonomy" id="413713"/>
    <lineage>
        <taxon>Bacteria</taxon>
        <taxon>Pseudomonadati</taxon>
        <taxon>Bacteroidota</taxon>
        <taxon>Flavobacteriia</taxon>
        <taxon>Flavobacteriales</taxon>
        <taxon>Flavobacteriaceae</taxon>
        <taxon>Tenacibaculum</taxon>
    </lineage>
</organism>
<dbReference type="PANTHER" id="PTHR46577:SF1">
    <property type="entry name" value="HTH-TYPE TRANSCRIPTIONAL REGULATORY PROTEIN GABR"/>
    <property type="match status" value="1"/>
</dbReference>
<dbReference type="InterPro" id="IPR015424">
    <property type="entry name" value="PyrdxlP-dep_Trfase"/>
</dbReference>
<dbReference type="GO" id="GO:0003700">
    <property type="term" value="F:DNA-binding transcription factor activity"/>
    <property type="evidence" value="ECO:0007669"/>
    <property type="project" value="InterPro"/>
</dbReference>
<dbReference type="PROSITE" id="PS50949">
    <property type="entry name" value="HTH_GNTR"/>
    <property type="match status" value="1"/>
</dbReference>
<dbReference type="SUPFAM" id="SSF53383">
    <property type="entry name" value="PLP-dependent transferases"/>
    <property type="match status" value="1"/>
</dbReference>
<evidence type="ECO:0000313" key="7">
    <source>
        <dbReference type="EMBL" id="TYP97418.1"/>
    </source>
</evidence>
<dbReference type="InterPro" id="IPR051446">
    <property type="entry name" value="HTH_trans_reg/aminotransferase"/>
</dbReference>
<evidence type="ECO:0000313" key="8">
    <source>
        <dbReference type="Proteomes" id="UP000323136"/>
    </source>
</evidence>
<protein>
    <submittedName>
        <fullName evidence="7">GntR family transcriptional regulator</fullName>
    </submittedName>
</protein>
<sequence>MDTNNRFTIQRIQKEYQRQKQNVPSNKYIILYKAIKECILNIELPHDWLLPPTRILAQEIGLSRTTVIKAYELLLLEKLIFSKPGSGNRINYENTTINKSSSKQKEPVNINLYPDISQKGQSYLKNISLINRLPNKSLAFRPGLPPLDVFPVNQWKKLLNTYWRHIKSSGLSYSQSTGLHELKKSICNYLNVSRNIKCDAKQVMIVSGSLQSLYLITNAIIDKDDSVVLENPLFPNVHSIFKSSQANLIPIELDSEGININKMNTITHNKPKVVHVTPSNHYPLGIQMSLKRRKEILEWASKNKAFVIENDYENEIANSSNSIPTIYSLDTEDRTIYMGTFNRLLHPSIRLGYMIIPRYLVKIIEALQEHSHRFISPSIQVVMNQFIEKNYLYQHIKNSIEVARERHDLFITEFESISKTMYVQQKPFSSFHLLAYFKSPVSEEYETEIIKKLNENDIIAFPLSKCYITSPKKQGLILGYSSVRPAVLKQKIKKLAGII</sequence>
<dbReference type="Proteomes" id="UP000323136">
    <property type="component" value="Unassembled WGS sequence"/>
</dbReference>
<keyword evidence="2" id="KW-0663">Pyridoxal phosphate</keyword>
<dbReference type="Pfam" id="PF00155">
    <property type="entry name" value="Aminotran_1_2"/>
    <property type="match status" value="1"/>
</dbReference>
<comment type="caution">
    <text evidence="7">The sequence shown here is derived from an EMBL/GenBank/DDBJ whole genome shotgun (WGS) entry which is preliminary data.</text>
</comment>
<dbReference type="SMART" id="SM00345">
    <property type="entry name" value="HTH_GNTR"/>
    <property type="match status" value="1"/>
</dbReference>
<dbReference type="InterPro" id="IPR036388">
    <property type="entry name" value="WH-like_DNA-bd_sf"/>
</dbReference>
<keyword evidence="3" id="KW-0805">Transcription regulation</keyword>
<dbReference type="InterPro" id="IPR000524">
    <property type="entry name" value="Tscrpt_reg_HTH_GntR"/>
</dbReference>
<keyword evidence="5" id="KW-0804">Transcription</keyword>
<evidence type="ECO:0000256" key="3">
    <source>
        <dbReference type="ARBA" id="ARBA00023015"/>
    </source>
</evidence>
<dbReference type="InterPro" id="IPR036390">
    <property type="entry name" value="WH_DNA-bd_sf"/>
</dbReference>
<dbReference type="EMBL" id="VNIA01000004">
    <property type="protein sequence ID" value="TYP97418.1"/>
    <property type="molecule type" value="Genomic_DNA"/>
</dbReference>
<evidence type="ECO:0000259" key="6">
    <source>
        <dbReference type="PROSITE" id="PS50949"/>
    </source>
</evidence>
<dbReference type="InterPro" id="IPR004839">
    <property type="entry name" value="Aminotransferase_I/II_large"/>
</dbReference>
<evidence type="ECO:0000256" key="2">
    <source>
        <dbReference type="ARBA" id="ARBA00022898"/>
    </source>
</evidence>
<gene>
    <name evidence="7" type="ORF">C7447_104104</name>
</gene>